<keyword evidence="9" id="KW-0732">Signal</keyword>
<evidence type="ECO:0000256" key="6">
    <source>
        <dbReference type="ARBA" id="ARBA00023170"/>
    </source>
</evidence>
<feature type="transmembrane region" description="Helical" evidence="8">
    <location>
        <begin position="310"/>
        <end position="330"/>
    </location>
</feature>
<feature type="chain" id="PRO_5040203327" description="Ionotropic receptor" evidence="9">
    <location>
        <begin position="24"/>
        <end position="648"/>
    </location>
</feature>
<keyword evidence="4 8" id="KW-1133">Transmembrane helix</keyword>
<evidence type="ECO:0000256" key="4">
    <source>
        <dbReference type="ARBA" id="ARBA00022989"/>
    </source>
</evidence>
<evidence type="ECO:0000256" key="5">
    <source>
        <dbReference type="ARBA" id="ARBA00023136"/>
    </source>
</evidence>
<feature type="signal peptide" evidence="9">
    <location>
        <begin position="1"/>
        <end position="23"/>
    </location>
</feature>
<keyword evidence="6" id="KW-0675">Receptor</keyword>
<dbReference type="InterPro" id="IPR052192">
    <property type="entry name" value="Insect_Ionotropic_Sensory_Rcpt"/>
</dbReference>
<evidence type="ECO:0000313" key="11">
    <source>
        <dbReference type="Proteomes" id="UP001153620"/>
    </source>
</evidence>
<sequence length="648" mass="75687">MKTFRVLAVFVVYIVINSTFTASYHSKHSSGNAKLVKSICETINDVVRTNSETKDIMIANLGSKVWSATLNDIMQCINDDNPVLLTDFHAVTKDKSLRKASIVILAFYRLDMNLIRSIIRNNHFSSVWHHMARIICMMPKPINLNLAAQSLQVFTNSGFLNVAFVTNDAQYMIIRSMTMEIVLLLSPENGHVVFPDKLNNMNGSSYLIALYHQPPRIIILKFISAPMLYFFHALRKVQNASFKLNVLKNTSMLGPLWVQRKMHLTLNTASILDTPEPKLMTYEEKGYCAFIPIPPKVSLAKVIFIKPFDALTWIILLSSIVFSTLVWYMFRNYGAVDSAWLFLYGSFVYFIGQGINFSRKNHIVLVIFIQLNILMMWILSNAYEGVITSFMIDPISENRLQTVKDLLDSDYEIITDEAFAFTVRHYEEFQAIKSRVNTSGLKMTGRQNEIILQQKYVLIKSCEIIEDELSFTLPNQRYYVDYYYILPEKIITQFVELEASYMNPFLERLQYYMDLSFQAGLMKMWITFSYRDFFHKPENESHDVTYIHLNDLYQVFSILLIGYGLAAIVFLIEVFFYDCLKDLNLCFQACRLRNRVHQMAYKKRRPKDPKYQRGALYYIIHRHRKVKRLQRGRLKVRKIIVQPRNQVY</sequence>
<feature type="transmembrane region" description="Helical" evidence="8">
    <location>
        <begin position="363"/>
        <end position="383"/>
    </location>
</feature>
<dbReference type="Proteomes" id="UP001153620">
    <property type="component" value="Chromosome 3"/>
</dbReference>
<dbReference type="PANTHER" id="PTHR42643:SF39">
    <property type="entry name" value="IONOTROPIC RECEPTOR 56A-RELATED"/>
    <property type="match status" value="1"/>
</dbReference>
<gene>
    <name evidence="10" type="ORF">CHIRRI_LOCUS9754</name>
</gene>
<keyword evidence="7" id="KW-0325">Glycoprotein</keyword>
<organism evidence="10 11">
    <name type="scientific">Chironomus riparius</name>
    <dbReference type="NCBI Taxonomy" id="315576"/>
    <lineage>
        <taxon>Eukaryota</taxon>
        <taxon>Metazoa</taxon>
        <taxon>Ecdysozoa</taxon>
        <taxon>Arthropoda</taxon>
        <taxon>Hexapoda</taxon>
        <taxon>Insecta</taxon>
        <taxon>Pterygota</taxon>
        <taxon>Neoptera</taxon>
        <taxon>Endopterygota</taxon>
        <taxon>Diptera</taxon>
        <taxon>Nematocera</taxon>
        <taxon>Chironomoidea</taxon>
        <taxon>Chironomidae</taxon>
        <taxon>Chironominae</taxon>
        <taxon>Chironomus</taxon>
    </lineage>
</organism>
<evidence type="ECO:0000256" key="8">
    <source>
        <dbReference type="SAM" id="Phobius"/>
    </source>
</evidence>
<keyword evidence="3 8" id="KW-0812">Transmembrane</keyword>
<evidence type="ECO:0000256" key="3">
    <source>
        <dbReference type="ARBA" id="ARBA00022692"/>
    </source>
</evidence>
<dbReference type="GO" id="GO:0005886">
    <property type="term" value="C:plasma membrane"/>
    <property type="evidence" value="ECO:0007669"/>
    <property type="project" value="UniProtKB-SubCell"/>
</dbReference>
<reference evidence="10" key="1">
    <citation type="submission" date="2022-01" db="EMBL/GenBank/DDBJ databases">
        <authorList>
            <person name="King R."/>
        </authorList>
    </citation>
    <scope>NUCLEOTIDE SEQUENCE</scope>
</reference>
<keyword evidence="5 8" id="KW-0472">Membrane</keyword>
<proteinExistence type="predicted"/>
<accession>A0A9N9RXL8</accession>
<evidence type="ECO:0000256" key="1">
    <source>
        <dbReference type="ARBA" id="ARBA00004651"/>
    </source>
</evidence>
<evidence type="ECO:0008006" key="12">
    <source>
        <dbReference type="Google" id="ProtNLM"/>
    </source>
</evidence>
<dbReference type="AlphaFoldDB" id="A0A9N9RXL8"/>
<feature type="transmembrane region" description="Helical" evidence="8">
    <location>
        <begin position="555"/>
        <end position="577"/>
    </location>
</feature>
<comment type="subcellular location">
    <subcellularLocation>
        <location evidence="1">Cell membrane</location>
        <topology evidence="1">Multi-pass membrane protein</topology>
    </subcellularLocation>
</comment>
<reference evidence="10" key="2">
    <citation type="submission" date="2022-10" db="EMBL/GenBank/DDBJ databases">
        <authorList>
            <consortium name="ENA_rothamsted_submissions"/>
            <consortium name="culmorum"/>
            <person name="King R."/>
        </authorList>
    </citation>
    <scope>NUCLEOTIDE SEQUENCE</scope>
</reference>
<protein>
    <recommendedName>
        <fullName evidence="12">Ionotropic receptor</fullName>
    </recommendedName>
</protein>
<evidence type="ECO:0000256" key="2">
    <source>
        <dbReference type="ARBA" id="ARBA00022475"/>
    </source>
</evidence>
<name>A0A9N9RXL8_9DIPT</name>
<dbReference type="PANTHER" id="PTHR42643">
    <property type="entry name" value="IONOTROPIC RECEPTOR 20A-RELATED"/>
    <property type="match status" value="1"/>
</dbReference>
<evidence type="ECO:0000313" key="10">
    <source>
        <dbReference type="EMBL" id="CAG9806900.1"/>
    </source>
</evidence>
<evidence type="ECO:0000256" key="7">
    <source>
        <dbReference type="ARBA" id="ARBA00023180"/>
    </source>
</evidence>
<keyword evidence="11" id="KW-1185">Reference proteome</keyword>
<keyword evidence="2" id="KW-1003">Cell membrane</keyword>
<feature type="transmembrane region" description="Helical" evidence="8">
    <location>
        <begin position="339"/>
        <end position="357"/>
    </location>
</feature>
<dbReference type="EMBL" id="OU895879">
    <property type="protein sequence ID" value="CAG9806900.1"/>
    <property type="molecule type" value="Genomic_DNA"/>
</dbReference>
<evidence type="ECO:0000256" key="9">
    <source>
        <dbReference type="SAM" id="SignalP"/>
    </source>
</evidence>
<dbReference type="OrthoDB" id="8195814at2759"/>